<evidence type="ECO:0000259" key="1">
    <source>
        <dbReference type="Pfam" id="PF20229"/>
    </source>
</evidence>
<feature type="domain" description="ChrB N-terminal" evidence="1">
    <location>
        <begin position="27"/>
        <end position="182"/>
    </location>
</feature>
<dbReference type="AlphaFoldDB" id="A0A7W3INW5"/>
<dbReference type="EMBL" id="JACGWT010000001">
    <property type="protein sequence ID" value="MBA8792544.1"/>
    <property type="molecule type" value="Genomic_DNA"/>
</dbReference>
<name>A0A7W3INW5_9ACTN</name>
<sequence length="189" mass="21587">MTSRRPDEPVRWLVLLARLPNEPARHRMAVWRELRRAGAILIGTSTWAMPDVPAGGPLLDRVRELTDRAGGSLVALGASGYAPRDAERLLQRYHDARRDEWTEFEADCDKYLEEIAKEQRIRKFTLGELEEEEQSLDRLRRWYRDLRRRDVLGTPGASSAAEQLKQCEATFDSYAEQVYTAVGSPTTGD</sequence>
<protein>
    <recommendedName>
        <fullName evidence="1">ChrB N-terminal domain-containing protein</fullName>
    </recommendedName>
</protein>
<keyword evidence="3" id="KW-1185">Reference proteome</keyword>
<evidence type="ECO:0000313" key="3">
    <source>
        <dbReference type="Proteomes" id="UP000523079"/>
    </source>
</evidence>
<accession>A0A7W3INW5</accession>
<evidence type="ECO:0000313" key="2">
    <source>
        <dbReference type="EMBL" id="MBA8792544.1"/>
    </source>
</evidence>
<organism evidence="2 3">
    <name type="scientific">Microlunatus kandeliicorticis</name>
    <dbReference type="NCBI Taxonomy" id="1759536"/>
    <lineage>
        <taxon>Bacteria</taxon>
        <taxon>Bacillati</taxon>
        <taxon>Actinomycetota</taxon>
        <taxon>Actinomycetes</taxon>
        <taxon>Propionibacteriales</taxon>
        <taxon>Propionibacteriaceae</taxon>
        <taxon>Microlunatus</taxon>
    </lineage>
</organism>
<reference evidence="2 3" key="1">
    <citation type="submission" date="2020-07" db="EMBL/GenBank/DDBJ databases">
        <title>Sequencing the genomes of 1000 actinobacteria strains.</title>
        <authorList>
            <person name="Klenk H.-P."/>
        </authorList>
    </citation>
    <scope>NUCLEOTIDE SEQUENCE [LARGE SCALE GENOMIC DNA]</scope>
    <source>
        <strain evidence="2 3">DSM 100723</strain>
    </source>
</reference>
<dbReference type="Proteomes" id="UP000523079">
    <property type="component" value="Unassembled WGS sequence"/>
</dbReference>
<comment type="caution">
    <text evidence="2">The sequence shown here is derived from an EMBL/GenBank/DDBJ whole genome shotgun (WGS) entry which is preliminary data.</text>
</comment>
<dbReference type="Pfam" id="PF20229">
    <property type="entry name" value="ChrB_N"/>
    <property type="match status" value="1"/>
</dbReference>
<gene>
    <name evidence="2" type="ORF">FHX74_000138</name>
</gene>
<dbReference type="InterPro" id="IPR046858">
    <property type="entry name" value="ChrB_N"/>
</dbReference>
<proteinExistence type="predicted"/>